<dbReference type="InterPro" id="IPR020449">
    <property type="entry name" value="Tscrpt_reg_AraC-type_HTH"/>
</dbReference>
<dbReference type="Pfam" id="PF12833">
    <property type="entry name" value="HTH_18"/>
    <property type="match status" value="1"/>
</dbReference>
<dbReference type="GO" id="GO:0000976">
    <property type="term" value="F:transcription cis-regulatory region binding"/>
    <property type="evidence" value="ECO:0007669"/>
    <property type="project" value="TreeGrafter"/>
</dbReference>
<dbReference type="PANTHER" id="PTHR47894">
    <property type="entry name" value="HTH-TYPE TRANSCRIPTIONAL REGULATOR GADX"/>
    <property type="match status" value="1"/>
</dbReference>
<dbReference type="AlphaFoldDB" id="A0A1H2GXD1"/>
<accession>A0A1H2GXD1</accession>
<keyword evidence="3" id="KW-0804">Transcription</keyword>
<evidence type="ECO:0000256" key="2">
    <source>
        <dbReference type="ARBA" id="ARBA00023125"/>
    </source>
</evidence>
<evidence type="ECO:0000256" key="3">
    <source>
        <dbReference type="ARBA" id="ARBA00023163"/>
    </source>
</evidence>
<evidence type="ECO:0000256" key="1">
    <source>
        <dbReference type="ARBA" id="ARBA00023015"/>
    </source>
</evidence>
<keyword evidence="2" id="KW-0238">DNA-binding</keyword>
<keyword evidence="1" id="KW-0805">Transcription regulation</keyword>
<dbReference type="GO" id="GO:0005829">
    <property type="term" value="C:cytosol"/>
    <property type="evidence" value="ECO:0007669"/>
    <property type="project" value="TreeGrafter"/>
</dbReference>
<dbReference type="RefSeq" id="WP_090196045.1">
    <property type="nucleotide sequence ID" value="NZ_LT629785.1"/>
</dbReference>
<dbReference type="InterPro" id="IPR009057">
    <property type="entry name" value="Homeodomain-like_sf"/>
</dbReference>
<dbReference type="Pfam" id="PF12625">
    <property type="entry name" value="Arabinose_bd"/>
    <property type="match status" value="1"/>
</dbReference>
<organism evidence="5 6">
    <name type="scientific">Pseudomonas pohangensis</name>
    <dbReference type="NCBI Taxonomy" id="364197"/>
    <lineage>
        <taxon>Bacteria</taxon>
        <taxon>Pseudomonadati</taxon>
        <taxon>Pseudomonadota</taxon>
        <taxon>Gammaproteobacteria</taxon>
        <taxon>Pseudomonadales</taxon>
        <taxon>Pseudomonadaceae</taxon>
        <taxon>Pseudomonas</taxon>
    </lineage>
</organism>
<dbReference type="InterPro" id="IPR032687">
    <property type="entry name" value="AraC-type_N"/>
</dbReference>
<protein>
    <submittedName>
        <fullName evidence="5">Transcriptional regulator, AraC family</fullName>
    </submittedName>
</protein>
<feature type="domain" description="HTH araC/xylS-type" evidence="4">
    <location>
        <begin position="242"/>
        <end position="339"/>
    </location>
</feature>
<gene>
    <name evidence="5" type="ORF">SAMN05216296_2602</name>
</gene>
<dbReference type="SMART" id="SM00342">
    <property type="entry name" value="HTH_ARAC"/>
    <property type="match status" value="1"/>
</dbReference>
<dbReference type="OrthoDB" id="5582699at2"/>
<dbReference type="GO" id="GO:0003700">
    <property type="term" value="F:DNA-binding transcription factor activity"/>
    <property type="evidence" value="ECO:0007669"/>
    <property type="project" value="InterPro"/>
</dbReference>
<dbReference type="InterPro" id="IPR018060">
    <property type="entry name" value="HTH_AraC"/>
</dbReference>
<dbReference type="SUPFAM" id="SSF46689">
    <property type="entry name" value="Homeodomain-like"/>
    <property type="match status" value="1"/>
</dbReference>
<dbReference type="PANTHER" id="PTHR47894:SF1">
    <property type="entry name" value="HTH-TYPE TRANSCRIPTIONAL REGULATOR VQSM"/>
    <property type="match status" value="1"/>
</dbReference>
<dbReference type="EMBL" id="LT629785">
    <property type="protein sequence ID" value="SDU24155.1"/>
    <property type="molecule type" value="Genomic_DNA"/>
</dbReference>
<proteinExistence type="predicted"/>
<name>A0A1H2GXD1_9PSED</name>
<dbReference type="Proteomes" id="UP000243232">
    <property type="component" value="Chromosome I"/>
</dbReference>
<evidence type="ECO:0000259" key="4">
    <source>
        <dbReference type="PROSITE" id="PS01124"/>
    </source>
</evidence>
<evidence type="ECO:0000313" key="6">
    <source>
        <dbReference type="Proteomes" id="UP000243232"/>
    </source>
</evidence>
<keyword evidence="6" id="KW-1185">Reference proteome</keyword>
<dbReference type="PRINTS" id="PR00032">
    <property type="entry name" value="HTHARAC"/>
</dbReference>
<sequence>MPRAADYLQPTMHPVYARLLCMDLRKRGFSQEQILAGSGLDWQALHSENRLLSLEQMGRLVLQAETLSGCPWLGLEVGAMTQVAAHGQLGYAAVASADLRSLIGVIQRYSPLRLSGLHLQGAETGERFEMLALERFEMRRISEFIYGNLATISLRLLETASGTLDLQQLRFAFPFARPQWAAEYHRFLGPNIEFDAAVYRFSMPLEWLDWPCLTADAELARLALRDCEYQLQHLNQTDGWSGRVRQRLLTAEGRYPTLDELAEEFHMSTRTLIRRLREEGSQYQELLDQVRQELACWLLVHTELSIEAVAERLGYSDTSNFSRTFRRWLGMPPNAFRASRDETAPQQNLP</sequence>
<dbReference type="STRING" id="364197.SAMN05216296_2602"/>
<dbReference type="Gene3D" id="1.10.10.60">
    <property type="entry name" value="Homeodomain-like"/>
    <property type="match status" value="1"/>
</dbReference>
<evidence type="ECO:0000313" key="5">
    <source>
        <dbReference type="EMBL" id="SDU24155.1"/>
    </source>
</evidence>
<dbReference type="PROSITE" id="PS01124">
    <property type="entry name" value="HTH_ARAC_FAMILY_2"/>
    <property type="match status" value="1"/>
</dbReference>
<reference evidence="6" key="1">
    <citation type="submission" date="2016-10" db="EMBL/GenBank/DDBJ databases">
        <authorList>
            <person name="Varghese N."/>
            <person name="Submissions S."/>
        </authorList>
    </citation>
    <scope>NUCLEOTIDE SEQUENCE [LARGE SCALE GENOMIC DNA]</scope>
    <source>
        <strain evidence="6">DSM 17875</strain>
    </source>
</reference>